<name>A0ABV5YN54_9ACTN</name>
<dbReference type="PANTHER" id="PTHR36512">
    <property type="entry name" value="D-AMINOPEPTIDASE"/>
    <property type="match status" value="1"/>
</dbReference>
<evidence type="ECO:0000313" key="2">
    <source>
        <dbReference type="EMBL" id="MFB9835867.1"/>
    </source>
</evidence>
<dbReference type="EMBL" id="JBHLZP010000232">
    <property type="protein sequence ID" value="MFB9835867.1"/>
    <property type="molecule type" value="Genomic_DNA"/>
</dbReference>
<dbReference type="PANTHER" id="PTHR36512:SF3">
    <property type="entry name" value="BLR5678 PROTEIN"/>
    <property type="match status" value="1"/>
</dbReference>
<evidence type="ECO:0000256" key="1">
    <source>
        <dbReference type="ARBA" id="ARBA00007068"/>
    </source>
</evidence>
<comment type="caution">
    <text evidence="2">The sequence shown here is derived from an EMBL/GenBank/DDBJ whole genome shotgun (WGS) entry which is preliminary data.</text>
</comment>
<comment type="similarity">
    <text evidence="1">Belongs to the peptidase S58 family.</text>
</comment>
<protein>
    <submittedName>
        <fullName evidence="2">P1 family peptidase</fullName>
    </submittedName>
</protein>
<dbReference type="InterPro" id="IPR016117">
    <property type="entry name" value="ArgJ-like_dom_sf"/>
</dbReference>
<accession>A0ABV5YN54</accession>
<feature type="non-terminal residue" evidence="2">
    <location>
        <position position="239"/>
    </location>
</feature>
<evidence type="ECO:0000313" key="3">
    <source>
        <dbReference type="Proteomes" id="UP001589627"/>
    </source>
</evidence>
<proteinExistence type="inferred from homology"/>
<dbReference type="InterPro" id="IPR005321">
    <property type="entry name" value="Peptidase_S58_DmpA"/>
</dbReference>
<keyword evidence="3" id="KW-1185">Reference proteome</keyword>
<dbReference type="RefSeq" id="WP_378208182.1">
    <property type="nucleotide sequence ID" value="NZ_JBHLZP010000232.1"/>
</dbReference>
<dbReference type="Gene3D" id="3.60.70.12">
    <property type="entry name" value="L-amino peptidase D-ALA esterase/amidase"/>
    <property type="match status" value="1"/>
</dbReference>
<dbReference type="Pfam" id="PF03576">
    <property type="entry name" value="Peptidase_S58"/>
    <property type="match status" value="1"/>
</dbReference>
<gene>
    <name evidence="2" type="ORF">ACFFNX_27165</name>
</gene>
<reference evidence="2 3" key="1">
    <citation type="submission" date="2024-09" db="EMBL/GenBank/DDBJ databases">
        <authorList>
            <person name="Sun Q."/>
            <person name="Mori K."/>
        </authorList>
    </citation>
    <scope>NUCLEOTIDE SEQUENCE [LARGE SCALE GENOMIC DNA]</scope>
    <source>
        <strain evidence="2 3">TBRC 0563</strain>
    </source>
</reference>
<sequence>MRQRARDLGIRIGTADTGPANAITDVAGVRVGHTTIIRGDGPLRVGAGPVRTGVTVILPHDGVMEDEPLYAGFHWLNGNGEITGTAWIHDGGMLTTLIGLTNTHSVGVVRDTLIDLERRGRGHGSWGLPVVGETWDGVLNDIDGAHVTAAHVREAYEAAARSGPGEAVAEGGVGGGTGMICYGFKGGIGTSSRVVEGGWTVGVLLQANHGRRERLTVDGVPVRIDDVPRPVPPAAEGAG</sequence>
<organism evidence="2 3">
    <name type="scientific">Actinoallomurus acaciae</name>
    <dbReference type="NCBI Taxonomy" id="502577"/>
    <lineage>
        <taxon>Bacteria</taxon>
        <taxon>Bacillati</taxon>
        <taxon>Actinomycetota</taxon>
        <taxon>Actinomycetes</taxon>
        <taxon>Streptosporangiales</taxon>
        <taxon>Thermomonosporaceae</taxon>
        <taxon>Actinoallomurus</taxon>
    </lineage>
</organism>
<dbReference type="SUPFAM" id="SSF56266">
    <property type="entry name" value="DmpA/ArgJ-like"/>
    <property type="match status" value="1"/>
</dbReference>
<dbReference type="Proteomes" id="UP001589627">
    <property type="component" value="Unassembled WGS sequence"/>
</dbReference>